<evidence type="ECO:0000256" key="1">
    <source>
        <dbReference type="SAM" id="Phobius"/>
    </source>
</evidence>
<keyword evidence="3" id="KW-1185">Reference proteome</keyword>
<gene>
    <name evidence="2" type="ORF">TRP8649_02659</name>
</gene>
<accession>A0A238JEA1</accession>
<evidence type="ECO:0000313" key="2">
    <source>
        <dbReference type="EMBL" id="SMX28534.1"/>
    </source>
</evidence>
<dbReference type="AlphaFoldDB" id="A0A238JEA1"/>
<evidence type="ECO:0000313" key="3">
    <source>
        <dbReference type="Proteomes" id="UP000225972"/>
    </source>
</evidence>
<proteinExistence type="predicted"/>
<sequence>MTELWDIILSPYGLALYVGFWVLKLMFGGWVIGKMIAFLPVKARRKTQVTLARLGLRGRNRAA</sequence>
<name>A0A238JEA1_9RHOB</name>
<keyword evidence="1" id="KW-0812">Transmembrane</keyword>
<dbReference type="Proteomes" id="UP000225972">
    <property type="component" value="Unassembled WGS sequence"/>
</dbReference>
<protein>
    <submittedName>
        <fullName evidence="2">Uncharacterized protein</fullName>
    </submittedName>
</protein>
<keyword evidence="1" id="KW-0472">Membrane</keyword>
<dbReference type="EMBL" id="FXXP01000002">
    <property type="protein sequence ID" value="SMX28534.1"/>
    <property type="molecule type" value="Genomic_DNA"/>
</dbReference>
<dbReference type="OrthoDB" id="7866241at2"/>
<organism evidence="2 3">
    <name type="scientific">Pelagimonas phthalicica</name>
    <dbReference type="NCBI Taxonomy" id="1037362"/>
    <lineage>
        <taxon>Bacteria</taxon>
        <taxon>Pseudomonadati</taxon>
        <taxon>Pseudomonadota</taxon>
        <taxon>Alphaproteobacteria</taxon>
        <taxon>Rhodobacterales</taxon>
        <taxon>Roseobacteraceae</taxon>
        <taxon>Pelagimonas</taxon>
    </lineage>
</organism>
<keyword evidence="1" id="KW-1133">Transmembrane helix</keyword>
<feature type="transmembrane region" description="Helical" evidence="1">
    <location>
        <begin position="12"/>
        <end position="37"/>
    </location>
</feature>
<reference evidence="3" key="1">
    <citation type="submission" date="2017-05" db="EMBL/GenBank/DDBJ databases">
        <authorList>
            <person name="Rodrigo-Torres L."/>
            <person name="Arahal R. D."/>
            <person name="Lucena T."/>
        </authorList>
    </citation>
    <scope>NUCLEOTIDE SEQUENCE [LARGE SCALE GENOMIC DNA]</scope>
    <source>
        <strain evidence="3">CECT 8649</strain>
    </source>
</reference>
<dbReference type="RefSeq" id="WP_099245939.1">
    <property type="nucleotide sequence ID" value="NZ_FXXP01000002.1"/>
</dbReference>